<name>A0ABU8CZ78_9GAMM</name>
<sequence>MPDLFPPFPLFDLEATQAVCLVWTWRKDASNEVRSRPPASSERTFPRRFQPRGSAMHYRTALLAIGLSLASLPAFSQSFVSSERYSDNPMNGVGVAHNAYTGCMAANYTGGGVSAHVENLVKRCGTPTEGDDAGFIRKHIELANATRGDTRLSMAENLRAYRSSFTVEQFAYFEDVDRILAEAASPEEADRGLKALEDQAIKYLGRSDDDLAVLGAISTARHSTELWTQQNPIAASAQGKIPGWLQVAIADATGFVSGVKACGKLCGWVNAAIQSISTAFEVWGDND</sequence>
<evidence type="ECO:0000313" key="1">
    <source>
        <dbReference type="EMBL" id="MEI2453441.1"/>
    </source>
</evidence>
<comment type="caution">
    <text evidence="1">The sequence shown here is derived from an EMBL/GenBank/DDBJ whole genome shotgun (WGS) entry which is preliminary data.</text>
</comment>
<proteinExistence type="predicted"/>
<keyword evidence="2" id="KW-1185">Reference proteome</keyword>
<accession>A0ABU8CZ78</accession>
<reference evidence="1 2" key="1">
    <citation type="submission" date="2024-02" db="EMBL/GenBank/DDBJ databases">
        <title>Lysobacter Genome Sequencing and Mining.</title>
        <authorList>
            <person name="Bierman J."/>
            <person name="Walker M.C."/>
        </authorList>
    </citation>
    <scope>NUCLEOTIDE SEQUENCE [LARGE SCALE GENOMIC DNA]</scope>
    <source>
        <strain evidence="1 2">PB6250</strain>
    </source>
</reference>
<evidence type="ECO:0000313" key="2">
    <source>
        <dbReference type="Proteomes" id="UP001387215"/>
    </source>
</evidence>
<gene>
    <name evidence="1" type="ORF">V2J18_01990</name>
</gene>
<dbReference type="EMBL" id="JBANDL010000002">
    <property type="protein sequence ID" value="MEI2453441.1"/>
    <property type="molecule type" value="Genomic_DNA"/>
</dbReference>
<dbReference type="RefSeq" id="WP_336130759.1">
    <property type="nucleotide sequence ID" value="NZ_JBANDL010000002.1"/>
</dbReference>
<protein>
    <recommendedName>
        <fullName evidence="3">DUF3015 domain-containing protein</fullName>
    </recommendedName>
</protein>
<evidence type="ECO:0008006" key="3">
    <source>
        <dbReference type="Google" id="ProtNLM"/>
    </source>
</evidence>
<dbReference type="Proteomes" id="UP001387215">
    <property type="component" value="Unassembled WGS sequence"/>
</dbReference>
<organism evidence="1 2">
    <name type="scientific">Lysobacter firmicutimachus</name>
    <dbReference type="NCBI Taxonomy" id="1792846"/>
    <lineage>
        <taxon>Bacteria</taxon>
        <taxon>Pseudomonadati</taxon>
        <taxon>Pseudomonadota</taxon>
        <taxon>Gammaproteobacteria</taxon>
        <taxon>Lysobacterales</taxon>
        <taxon>Lysobacteraceae</taxon>
        <taxon>Lysobacter</taxon>
    </lineage>
</organism>